<gene>
    <name evidence="1" type="ORF">SAMN05216587_105156</name>
</gene>
<dbReference type="RefSeq" id="WP_074815237.1">
    <property type="nucleotide sequence ID" value="NZ_FOJX01000005.1"/>
</dbReference>
<evidence type="ECO:0000313" key="1">
    <source>
        <dbReference type="EMBL" id="SFA99294.1"/>
    </source>
</evidence>
<proteinExistence type="predicted"/>
<protein>
    <submittedName>
        <fullName evidence="1">Uncharacterized protein</fullName>
    </submittedName>
</protein>
<organism evidence="1 2">
    <name type="scientific">Selenomonas ruminantium</name>
    <dbReference type="NCBI Taxonomy" id="971"/>
    <lineage>
        <taxon>Bacteria</taxon>
        <taxon>Bacillati</taxon>
        <taxon>Bacillota</taxon>
        <taxon>Negativicutes</taxon>
        <taxon>Selenomonadales</taxon>
        <taxon>Selenomonadaceae</taxon>
        <taxon>Selenomonas</taxon>
    </lineage>
</organism>
<dbReference type="Proteomes" id="UP000183843">
    <property type="component" value="Unassembled WGS sequence"/>
</dbReference>
<dbReference type="AlphaFoldDB" id="A0A1I0XEI0"/>
<reference evidence="1 2" key="1">
    <citation type="submission" date="2016-10" db="EMBL/GenBank/DDBJ databases">
        <authorList>
            <person name="de Groot N.N."/>
        </authorList>
    </citation>
    <scope>NUCLEOTIDE SEQUENCE [LARGE SCALE GENOMIC DNA]</scope>
    <source>
        <strain evidence="1 2">L14</strain>
    </source>
</reference>
<dbReference type="EMBL" id="FOJX01000005">
    <property type="protein sequence ID" value="SFA99294.1"/>
    <property type="molecule type" value="Genomic_DNA"/>
</dbReference>
<evidence type="ECO:0000313" key="2">
    <source>
        <dbReference type="Proteomes" id="UP000183843"/>
    </source>
</evidence>
<name>A0A1I0XEI0_SELRU</name>
<accession>A0A1I0XEI0</accession>
<sequence length="82" mass="9814">MKWYEDYNTVLQKFETAGELMDETEFYFTSDHKKQLHCIGCSKKFAQPYWVGYCDNPDGCEYVTAKEMFEAKIFDKRSINDR</sequence>